<name>A0ABX9EFA8_9PSEU</name>
<evidence type="ECO:0000313" key="2">
    <source>
        <dbReference type="EMBL" id="RAS69877.1"/>
    </source>
</evidence>
<feature type="compositionally biased region" description="Basic and acidic residues" evidence="1">
    <location>
        <begin position="7"/>
        <end position="29"/>
    </location>
</feature>
<dbReference type="Proteomes" id="UP000248714">
    <property type="component" value="Unassembled WGS sequence"/>
</dbReference>
<keyword evidence="3" id="KW-1185">Reference proteome</keyword>
<comment type="caution">
    <text evidence="2">The sequence shown here is derived from an EMBL/GenBank/DDBJ whole genome shotgun (WGS) entry which is preliminary data.</text>
</comment>
<feature type="region of interest" description="Disordered" evidence="1">
    <location>
        <begin position="1"/>
        <end position="78"/>
    </location>
</feature>
<sequence>MTAASTEAERVPTHARRSPETSSGKDELRSHHHRGTHVPLTALPRAAGNAAVTAWVQRQQRSTATPTRPAPVGDLTNTGLLDELETVRQQLARPELAAAERQAATTRQTALEQERQARVDAGQVFLAEQSNAGGRGQLLAVTDGSQVVDVGTAPLGWGRSAPAVVVTQRQFQRALSGLGIPITSLDEAAAAGVLGPRLQSGAFERQLPGVVGTDVSGPGVLRRGFTGDVSELSFAAREGSPLVRDLNAVPWRPSGPGSAPQSGNYPVWDFTDIGGRLVSVKASTQAAAGRGGYYRDSFRTLTGAGGGTAFDRAVWNQHPTLPWPPTTAPAWQAARQDVIRRGRLAVNADDVTSFRATVSNGVMTNPANHQAAIEAHLAVANERVGGTQIRTLAQLNALPPAQRTPILTRLARALSEQVVSHGMDTAGLQAVQNVRLAAGLGGSGRGARPDIAMRTFPEALSVAERGAPRAMGRAGVRSGTMGAGAAVLFQAGGSLVTEGRLPSAADLGTTAASTGVGAGVGGAVETRVGAAVGNSLMAGGAGRVYVVLGRAGTSAAGAVVAAPLIETGHMAIEELRGTADYNATDYAARGGRAAASGLLAAGITGAIVGAPATPLGAAVGFLVGVAAYMVTDYLIGDAVESRIRGR</sequence>
<evidence type="ECO:0000256" key="1">
    <source>
        <dbReference type="SAM" id="MobiDB-lite"/>
    </source>
</evidence>
<organism evidence="2 3">
    <name type="scientific">Lentzea atacamensis</name>
    <dbReference type="NCBI Taxonomy" id="531938"/>
    <lineage>
        <taxon>Bacteria</taxon>
        <taxon>Bacillati</taxon>
        <taxon>Actinomycetota</taxon>
        <taxon>Actinomycetes</taxon>
        <taxon>Pseudonocardiales</taxon>
        <taxon>Pseudonocardiaceae</taxon>
        <taxon>Lentzea</taxon>
    </lineage>
</organism>
<dbReference type="RefSeq" id="WP_146771591.1">
    <property type="nucleotide sequence ID" value="NZ_QLTT01000001.1"/>
</dbReference>
<reference evidence="2 3" key="1">
    <citation type="submission" date="2018-06" db="EMBL/GenBank/DDBJ databases">
        <title>Genomic Encyclopedia of Type Strains, Phase IV (KMG-IV): sequencing the most valuable type-strain genomes for metagenomic binning, comparative biology and taxonomic classification.</title>
        <authorList>
            <person name="Goeker M."/>
        </authorList>
    </citation>
    <scope>NUCLEOTIDE SEQUENCE [LARGE SCALE GENOMIC DNA]</scope>
    <source>
        <strain evidence="2 3">DSM 45479</strain>
    </source>
</reference>
<accession>A0ABX9EFA8</accession>
<protein>
    <submittedName>
        <fullName evidence="2">Uncharacterized protein</fullName>
    </submittedName>
</protein>
<gene>
    <name evidence="2" type="ORF">C8D87_101177</name>
</gene>
<feature type="compositionally biased region" description="Polar residues" evidence="1">
    <location>
        <begin position="56"/>
        <end position="66"/>
    </location>
</feature>
<proteinExistence type="predicted"/>
<dbReference type="EMBL" id="QLTT01000001">
    <property type="protein sequence ID" value="RAS69877.1"/>
    <property type="molecule type" value="Genomic_DNA"/>
</dbReference>
<evidence type="ECO:0000313" key="3">
    <source>
        <dbReference type="Proteomes" id="UP000248714"/>
    </source>
</evidence>